<dbReference type="PROSITE" id="PS51257">
    <property type="entry name" value="PROKAR_LIPOPROTEIN"/>
    <property type="match status" value="1"/>
</dbReference>
<organism evidence="2 3">
    <name type="scientific">Labedella phragmitis</name>
    <dbReference type="NCBI Taxonomy" id="2498849"/>
    <lineage>
        <taxon>Bacteria</taxon>
        <taxon>Bacillati</taxon>
        <taxon>Actinomycetota</taxon>
        <taxon>Actinomycetes</taxon>
        <taxon>Micrococcales</taxon>
        <taxon>Microbacteriaceae</taxon>
        <taxon>Labedella</taxon>
    </lineage>
</organism>
<sequence length="442" mass="47056">MSRKAMALGAMMMSAVLLAGCAAGSGGSGGDEGSGEGTVKLVAWPGPEGDAMTEVVDAYNAGQGEEDGIDIELTLLSRQDTFSKEAALMASKSSDVDIYFTASYNIGQFAPSLEPLTDIDTSAYFPVAAEGLTYEDELYALPLDVSNHFLLYRKDLIDALLSDPAAQAEYERISESVLGEARAPKDPNEWDLDDFTVAAAYFSQSENPASPTEYGTILQAKNLLYNTMIWNDVLWGYGGNWEEDGEAALTSDAAKKAVQLYADIYENEWTSPDSSQAEFPETQAALQSGDTAFAIQWSAAFAALNDPEQSPDVAGKIAIAPVPGGKTHVHALAVSLNKYSENKAAAKKFLSYLATADAMTQYAEAGGIPAVPEVLEAQTAINPAFEQVSQTIAENGFSEPVFPQTFQAYSKIAEDLSGAWVGQTDVDEALETANANLQELLG</sequence>
<dbReference type="InterPro" id="IPR050490">
    <property type="entry name" value="Bact_solute-bd_prot1"/>
</dbReference>
<feature type="signal peptide" evidence="1">
    <location>
        <begin position="1"/>
        <end position="19"/>
    </location>
</feature>
<gene>
    <name evidence="2" type="ORF">ELQ90_02425</name>
</gene>
<dbReference type="OrthoDB" id="2510110at2"/>
<dbReference type="PANTHER" id="PTHR43649">
    <property type="entry name" value="ARABINOSE-BINDING PROTEIN-RELATED"/>
    <property type="match status" value="1"/>
</dbReference>
<dbReference type="RefSeq" id="WP_128493663.1">
    <property type="nucleotide sequence ID" value="NZ_RZNB01000001.1"/>
</dbReference>
<dbReference type="InterPro" id="IPR006059">
    <property type="entry name" value="SBP"/>
</dbReference>
<dbReference type="Gene3D" id="3.40.190.10">
    <property type="entry name" value="Periplasmic binding protein-like II"/>
    <property type="match status" value="1"/>
</dbReference>
<reference evidence="2 3" key="1">
    <citation type="submission" date="2018-12" db="EMBL/GenBank/DDBJ databases">
        <authorList>
            <person name="Li F."/>
        </authorList>
    </citation>
    <scope>NUCLEOTIDE SEQUENCE [LARGE SCALE GENOMIC DNA]</scope>
    <source>
        <strain evidence="2 3">11W25H-1</strain>
    </source>
</reference>
<accession>A0A3S4A6U1</accession>
<proteinExistence type="predicted"/>
<dbReference type="Pfam" id="PF13416">
    <property type="entry name" value="SBP_bac_8"/>
    <property type="match status" value="1"/>
</dbReference>
<name>A0A3S4A6U1_9MICO</name>
<evidence type="ECO:0000313" key="2">
    <source>
        <dbReference type="EMBL" id="RWZ52820.1"/>
    </source>
</evidence>
<dbReference type="Proteomes" id="UP000288547">
    <property type="component" value="Unassembled WGS sequence"/>
</dbReference>
<protein>
    <submittedName>
        <fullName evidence="2">Extracellular solute-binding protein</fullName>
    </submittedName>
</protein>
<dbReference type="PANTHER" id="PTHR43649:SF12">
    <property type="entry name" value="DIACETYLCHITOBIOSE BINDING PROTEIN DASA"/>
    <property type="match status" value="1"/>
</dbReference>
<dbReference type="AlphaFoldDB" id="A0A3S4A6U1"/>
<evidence type="ECO:0000313" key="3">
    <source>
        <dbReference type="Proteomes" id="UP000288547"/>
    </source>
</evidence>
<dbReference type="EMBL" id="RZNB01000001">
    <property type="protein sequence ID" value="RWZ52820.1"/>
    <property type="molecule type" value="Genomic_DNA"/>
</dbReference>
<keyword evidence="3" id="KW-1185">Reference proteome</keyword>
<feature type="chain" id="PRO_5039431447" evidence="1">
    <location>
        <begin position="20"/>
        <end position="442"/>
    </location>
</feature>
<keyword evidence="1" id="KW-0732">Signal</keyword>
<dbReference type="SUPFAM" id="SSF53850">
    <property type="entry name" value="Periplasmic binding protein-like II"/>
    <property type="match status" value="1"/>
</dbReference>
<comment type="caution">
    <text evidence="2">The sequence shown here is derived from an EMBL/GenBank/DDBJ whole genome shotgun (WGS) entry which is preliminary data.</text>
</comment>
<evidence type="ECO:0000256" key="1">
    <source>
        <dbReference type="SAM" id="SignalP"/>
    </source>
</evidence>